<reference evidence="1" key="1">
    <citation type="journal article" date="2014" name="Int. J. Syst. Evol. Microbiol.">
        <title>Complete genome sequence of Corynebacterium casei LMG S-19264T (=DSM 44701T), isolated from a smear-ripened cheese.</title>
        <authorList>
            <consortium name="US DOE Joint Genome Institute (JGI-PGF)"/>
            <person name="Walter F."/>
            <person name="Albersmeier A."/>
            <person name="Kalinowski J."/>
            <person name="Ruckert C."/>
        </authorList>
    </citation>
    <scope>NUCLEOTIDE SEQUENCE</scope>
    <source>
        <strain evidence="1">JCM 14371</strain>
    </source>
</reference>
<sequence>MLGRTLNRSLRLALGVLGVTLGLGLLGSADARTIKIVTADRLELRKVTGDLQPDGSRAEDQEIVVISGSKVELHIDQDVLLATRVEYNRTRRTLTVIGTGEYDTVQNGSTQVLKGSGLVVDLGSEALTGEDVVISDSSIEIRGEAVSRVPGQLTASNSYFTPCAKCGRTPNDYAFRARSVLLYPGDRLVAYDATLLLADAPVLFLPVVVLPLQDQSRQPRLSVSQSASDGVSVEADLPFVAGSSTYGTTLLRYSQYRTPQVGFGVDLHSFAPIRGVDRLDLYALASPRPTVPYTRSDGSTGYQGRGEDEYALNFSVKGRLSLYGSKDGLLYTLTAVRNDIGRTDNDPQRGVTDITGRASADFPSLEFGSIGVQLNDQDRLGPEPTVALGTVLRREVVVDPGAYRLGNLSADFRVALGSYTAASNPLSRSAQAQGPNFSTARLEESHVITYGVKPWTDADLSFNNTFTGRYYLTGARTVNLSVGATLTQTFNVSNSVRLSYLYTRQEGTSPFAFDAVYGRNPSSVLSAEVRVTPTPGFTVTASQAVDAFLTPDTQAPARFSVNLLRDRASANLVLEPNFYRGRLDTASFDATVGRNTPLLLGLRGSYTATGGPTPFALSADVIGGPRTNTFGVTLNYDPVSRMLSSLNLRAAAIATRDAVLNPVSFNATENVNFQTSVPSTSDPAAPPLVTQNASLNGQATLNTGPLTFSTTHALSLPNGNPASDTVYASVGTQAGTNLNWNFRYGGLFDVSRFWFTKPTLSGTLTATRQGQRLSAQATANLPGLEQTLTELANASVAGSYDLGRAFVSGGAYYSRSHQSPGTPGDIVQDTLTFQPITVTFGLGNGPRPGAYVSTSLRQTLTWQNGVLQPPSRILPILNLTVDRCCWNFQIEINPVDGRYRLGFSLPGQGNLSAFEASSGGVSVPLLTPGR</sequence>
<accession>A0A917PST1</accession>
<protein>
    <recommendedName>
        <fullName evidence="3">LPS-assembly protein LptD</fullName>
    </recommendedName>
</protein>
<dbReference type="Proteomes" id="UP000635726">
    <property type="component" value="Unassembled WGS sequence"/>
</dbReference>
<dbReference type="PANTHER" id="PTHR30189">
    <property type="entry name" value="LPS-ASSEMBLY PROTEIN"/>
    <property type="match status" value="1"/>
</dbReference>
<organism evidence="1 2">
    <name type="scientific">Deinococcus aquiradiocola</name>
    <dbReference type="NCBI Taxonomy" id="393059"/>
    <lineage>
        <taxon>Bacteria</taxon>
        <taxon>Thermotogati</taxon>
        <taxon>Deinococcota</taxon>
        <taxon>Deinococci</taxon>
        <taxon>Deinococcales</taxon>
        <taxon>Deinococcaceae</taxon>
        <taxon>Deinococcus</taxon>
    </lineage>
</organism>
<comment type="caution">
    <text evidence="1">The sequence shown here is derived from an EMBL/GenBank/DDBJ whole genome shotgun (WGS) entry which is preliminary data.</text>
</comment>
<reference evidence="1" key="2">
    <citation type="submission" date="2020-09" db="EMBL/GenBank/DDBJ databases">
        <authorList>
            <person name="Sun Q."/>
            <person name="Ohkuma M."/>
        </authorList>
    </citation>
    <scope>NUCLEOTIDE SEQUENCE</scope>
    <source>
        <strain evidence="1">JCM 14371</strain>
    </source>
</reference>
<evidence type="ECO:0000313" key="1">
    <source>
        <dbReference type="EMBL" id="GGJ89560.1"/>
    </source>
</evidence>
<name>A0A917PST1_9DEIO</name>
<evidence type="ECO:0008006" key="3">
    <source>
        <dbReference type="Google" id="ProtNLM"/>
    </source>
</evidence>
<dbReference type="PANTHER" id="PTHR30189:SF1">
    <property type="entry name" value="LPS-ASSEMBLY PROTEIN LPTD"/>
    <property type="match status" value="1"/>
</dbReference>
<dbReference type="GO" id="GO:0009279">
    <property type="term" value="C:cell outer membrane"/>
    <property type="evidence" value="ECO:0007669"/>
    <property type="project" value="TreeGrafter"/>
</dbReference>
<keyword evidence="2" id="KW-1185">Reference proteome</keyword>
<evidence type="ECO:0000313" key="2">
    <source>
        <dbReference type="Proteomes" id="UP000635726"/>
    </source>
</evidence>
<dbReference type="GO" id="GO:1990351">
    <property type="term" value="C:transporter complex"/>
    <property type="evidence" value="ECO:0007669"/>
    <property type="project" value="TreeGrafter"/>
</dbReference>
<dbReference type="RefSeq" id="WP_188964792.1">
    <property type="nucleotide sequence ID" value="NZ_BMOE01000024.1"/>
</dbReference>
<proteinExistence type="predicted"/>
<dbReference type="InterPro" id="IPR050218">
    <property type="entry name" value="LptD"/>
</dbReference>
<dbReference type="AlphaFoldDB" id="A0A917PST1"/>
<dbReference type="EMBL" id="BMOE01000024">
    <property type="protein sequence ID" value="GGJ89560.1"/>
    <property type="molecule type" value="Genomic_DNA"/>
</dbReference>
<gene>
    <name evidence="1" type="ORF">GCM10008939_36930</name>
</gene>